<dbReference type="InterPro" id="IPR010591">
    <property type="entry name" value="ATP11"/>
</dbReference>
<dbReference type="Proteomes" id="UP001162131">
    <property type="component" value="Unassembled WGS sequence"/>
</dbReference>
<evidence type="ECO:0000313" key="5">
    <source>
        <dbReference type="EMBL" id="CAG9331072.1"/>
    </source>
</evidence>
<evidence type="ECO:0000256" key="2">
    <source>
        <dbReference type="ARBA" id="ARBA00009116"/>
    </source>
</evidence>
<evidence type="ECO:0000256" key="1">
    <source>
        <dbReference type="ARBA" id="ARBA00004173"/>
    </source>
</evidence>
<dbReference type="AlphaFoldDB" id="A0AAU9KD15"/>
<comment type="caution">
    <text evidence="5">The sequence shown here is derived from an EMBL/GenBank/DDBJ whole genome shotgun (WGS) entry which is preliminary data.</text>
</comment>
<name>A0AAU9KD15_9CILI</name>
<reference evidence="5" key="1">
    <citation type="submission" date="2021-09" db="EMBL/GenBank/DDBJ databases">
        <authorList>
            <consortium name="AG Swart"/>
            <person name="Singh M."/>
            <person name="Singh A."/>
            <person name="Seah K."/>
            <person name="Emmerich C."/>
        </authorList>
    </citation>
    <scope>NUCLEOTIDE SEQUENCE</scope>
    <source>
        <strain evidence="5">ATCC30299</strain>
    </source>
</reference>
<gene>
    <name evidence="5" type="ORF">BSTOLATCC_MIC52478</name>
</gene>
<keyword evidence="4" id="KW-0496">Mitochondrion</keyword>
<dbReference type="PANTHER" id="PTHR13126:SF0">
    <property type="entry name" value="ATP SYNTHASE MITOCHONDRIAL F1 COMPLEX ASSEMBLY FACTOR 1"/>
    <property type="match status" value="1"/>
</dbReference>
<protein>
    <recommendedName>
        <fullName evidence="7">ATP synthase mitochondrial F1 complex assembly factor 1</fullName>
    </recommendedName>
</protein>
<proteinExistence type="inferred from homology"/>
<accession>A0AAU9KD15</accession>
<dbReference type="PANTHER" id="PTHR13126">
    <property type="entry name" value="CHAPERONE ATP11"/>
    <property type="match status" value="1"/>
</dbReference>
<dbReference type="GO" id="GO:0005739">
    <property type="term" value="C:mitochondrion"/>
    <property type="evidence" value="ECO:0007669"/>
    <property type="project" value="UniProtKB-SubCell"/>
</dbReference>
<comment type="similarity">
    <text evidence="2">Belongs to the ATP11 family.</text>
</comment>
<comment type="subcellular location">
    <subcellularLocation>
        <location evidence="1">Mitochondrion</location>
    </subcellularLocation>
</comment>
<dbReference type="Pfam" id="PF06644">
    <property type="entry name" value="ATP11"/>
    <property type="match status" value="1"/>
</dbReference>
<sequence length="188" mass="22046">MLKRLFSSVPSILKLEEVVNLSALEKETPESITSLWNNYHQKAPDMVSAVISSGDLEKLNSRVTESSIFLFPIRRKNEHFLMISQSVQRLAVFSNFDEFEKNPEECKSNLMITFFDELEKSKGIVPVKGDMMDDYLSKPECEMLLKSYLDYYLLDHLYHAHIYKFNSDPETFNHSEYINSFFSRFNKE</sequence>
<keyword evidence="6" id="KW-1185">Reference proteome</keyword>
<organism evidence="5 6">
    <name type="scientific">Blepharisma stoltei</name>
    <dbReference type="NCBI Taxonomy" id="1481888"/>
    <lineage>
        <taxon>Eukaryota</taxon>
        <taxon>Sar</taxon>
        <taxon>Alveolata</taxon>
        <taxon>Ciliophora</taxon>
        <taxon>Postciliodesmatophora</taxon>
        <taxon>Heterotrichea</taxon>
        <taxon>Heterotrichida</taxon>
        <taxon>Blepharismidae</taxon>
        <taxon>Blepharisma</taxon>
    </lineage>
</organism>
<dbReference type="EMBL" id="CAJZBQ010000052">
    <property type="protein sequence ID" value="CAG9331072.1"/>
    <property type="molecule type" value="Genomic_DNA"/>
</dbReference>
<dbReference type="GO" id="GO:0033615">
    <property type="term" value="P:mitochondrial proton-transporting ATP synthase complex assembly"/>
    <property type="evidence" value="ECO:0007669"/>
    <property type="project" value="TreeGrafter"/>
</dbReference>
<evidence type="ECO:0008006" key="7">
    <source>
        <dbReference type="Google" id="ProtNLM"/>
    </source>
</evidence>
<evidence type="ECO:0000256" key="4">
    <source>
        <dbReference type="ARBA" id="ARBA00023128"/>
    </source>
</evidence>
<evidence type="ECO:0000313" key="6">
    <source>
        <dbReference type="Proteomes" id="UP001162131"/>
    </source>
</evidence>
<keyword evidence="3" id="KW-0809">Transit peptide</keyword>
<evidence type="ECO:0000256" key="3">
    <source>
        <dbReference type="ARBA" id="ARBA00022946"/>
    </source>
</evidence>